<accession>A0ABS6AYI2</accession>
<dbReference type="InterPro" id="IPR001387">
    <property type="entry name" value="Cro/C1-type_HTH"/>
</dbReference>
<proteinExistence type="predicted"/>
<dbReference type="InterPro" id="IPR010982">
    <property type="entry name" value="Lambda_DNA-bd_dom_sf"/>
</dbReference>
<dbReference type="CDD" id="cd00093">
    <property type="entry name" value="HTH_XRE"/>
    <property type="match status" value="1"/>
</dbReference>
<sequence length="170" mass="18790">MADVDVVGGTIRCMSMAVSAQRARFGTRVRNVREDIRDLTIAEVADAGGPSRGRMVSLENGTGTLPGDAVLARLENALGLKKGTAKESLKNDTDLVLEDGRVIPYPSEPVYYSEQEVEQRIEFERAMLRHSHEMAIFKRDDMFVLPPGRLQEITDLLNSLPPRATPPPED</sequence>
<dbReference type="Gene3D" id="1.10.260.40">
    <property type="entry name" value="lambda repressor-like DNA-binding domains"/>
    <property type="match status" value="1"/>
</dbReference>
<organism evidence="1 2">
    <name type="scientific">Nocardia albiluteola</name>
    <dbReference type="NCBI Taxonomy" id="2842303"/>
    <lineage>
        <taxon>Bacteria</taxon>
        <taxon>Bacillati</taxon>
        <taxon>Actinomycetota</taxon>
        <taxon>Actinomycetes</taxon>
        <taxon>Mycobacteriales</taxon>
        <taxon>Nocardiaceae</taxon>
        <taxon>Nocardia</taxon>
    </lineage>
</organism>
<evidence type="ECO:0000313" key="1">
    <source>
        <dbReference type="EMBL" id="MBU3063108.1"/>
    </source>
</evidence>
<evidence type="ECO:0000313" key="2">
    <source>
        <dbReference type="Proteomes" id="UP000733379"/>
    </source>
</evidence>
<dbReference type="SUPFAM" id="SSF47413">
    <property type="entry name" value="lambda repressor-like DNA-binding domains"/>
    <property type="match status" value="1"/>
</dbReference>
<gene>
    <name evidence="1" type="ORF">KO481_16430</name>
</gene>
<protein>
    <submittedName>
        <fullName evidence="1">Transcriptional regulator</fullName>
    </submittedName>
</protein>
<dbReference type="EMBL" id="JAHKNI010000005">
    <property type="protein sequence ID" value="MBU3063108.1"/>
    <property type="molecule type" value="Genomic_DNA"/>
</dbReference>
<keyword evidence="2" id="KW-1185">Reference proteome</keyword>
<dbReference type="Proteomes" id="UP000733379">
    <property type="component" value="Unassembled WGS sequence"/>
</dbReference>
<reference evidence="1 2" key="1">
    <citation type="submission" date="2021-06" db="EMBL/GenBank/DDBJ databases">
        <title>Actinomycetes sequencing.</title>
        <authorList>
            <person name="Shan Q."/>
        </authorList>
    </citation>
    <scope>NUCLEOTIDE SEQUENCE [LARGE SCALE GENOMIC DNA]</scope>
    <source>
        <strain evidence="1 2">NEAU-G5</strain>
    </source>
</reference>
<name>A0ABS6AYI2_9NOCA</name>
<comment type="caution">
    <text evidence="1">The sequence shown here is derived from an EMBL/GenBank/DDBJ whole genome shotgun (WGS) entry which is preliminary data.</text>
</comment>